<keyword evidence="5 12" id="KW-0812">Transmembrane</keyword>
<dbReference type="SUPFAM" id="SSF81336">
    <property type="entry name" value="F1F0 ATP synthase subunit A"/>
    <property type="match status" value="1"/>
</dbReference>
<name>V5W4V9_MARSA</name>
<evidence type="ECO:0000256" key="6">
    <source>
        <dbReference type="ARBA" id="ARBA00022781"/>
    </source>
</evidence>
<dbReference type="AlphaFoldDB" id="V5W4V9"/>
<dbReference type="EMBL" id="KF733802">
    <property type="protein sequence ID" value="AHC01837.1"/>
    <property type="molecule type" value="Genomic_DNA"/>
</dbReference>
<dbReference type="Pfam" id="PF00119">
    <property type="entry name" value="ATP-synt_A"/>
    <property type="match status" value="1"/>
</dbReference>
<evidence type="ECO:0000256" key="7">
    <source>
        <dbReference type="ARBA" id="ARBA00022989"/>
    </source>
</evidence>
<dbReference type="CDD" id="cd00310">
    <property type="entry name" value="ATP-synt_Fo_a_6"/>
    <property type="match status" value="1"/>
</dbReference>
<evidence type="ECO:0000256" key="11">
    <source>
        <dbReference type="RuleBase" id="RU004450"/>
    </source>
</evidence>
<keyword evidence="3" id="KW-0813">Transport</keyword>
<feature type="transmembrane region" description="Helical" evidence="12">
    <location>
        <begin position="72"/>
        <end position="96"/>
    </location>
</feature>
<feature type="transmembrane region" description="Helical" evidence="12">
    <location>
        <begin position="173"/>
        <end position="198"/>
    </location>
</feature>
<gene>
    <name evidence="13" type="primary">ATP6</name>
</gene>
<dbReference type="PANTHER" id="PTHR11410">
    <property type="entry name" value="ATP SYNTHASE SUBUNIT A"/>
    <property type="match status" value="1"/>
</dbReference>
<dbReference type="RefSeq" id="YP_008965286.1">
    <property type="nucleotide sequence ID" value="NC_023124.1"/>
</dbReference>
<keyword evidence="8" id="KW-0406">Ion transport</keyword>
<geneLocation type="mitochondrion" evidence="13"/>
<dbReference type="GO" id="GO:0045259">
    <property type="term" value="C:proton-transporting ATP synthase complex"/>
    <property type="evidence" value="ECO:0007669"/>
    <property type="project" value="UniProtKB-KW"/>
</dbReference>
<comment type="subcellular location">
    <subcellularLocation>
        <location evidence="1">Membrane</location>
        <topology evidence="1">Multi-pass membrane protein</topology>
    </subcellularLocation>
    <subcellularLocation>
        <location evidence="11">Mitochondrion inner membrane</location>
        <topology evidence="11">Multi-pass membrane protein</topology>
    </subcellularLocation>
</comment>
<dbReference type="PRINTS" id="PR00123">
    <property type="entry name" value="ATPASEA"/>
</dbReference>
<keyword evidence="6" id="KW-0375">Hydrogen ion transport</keyword>
<dbReference type="InterPro" id="IPR000568">
    <property type="entry name" value="ATP_synth_F0_asu"/>
</dbReference>
<evidence type="ECO:0000256" key="1">
    <source>
        <dbReference type="ARBA" id="ARBA00004141"/>
    </source>
</evidence>
<dbReference type="InterPro" id="IPR023011">
    <property type="entry name" value="ATP_synth_F0_asu_AS"/>
</dbReference>
<dbReference type="InterPro" id="IPR045083">
    <property type="entry name" value="ATP_synth_F0_asu_bact/mt"/>
</dbReference>
<feature type="transmembrane region" description="Helical" evidence="12">
    <location>
        <begin position="20"/>
        <end position="41"/>
    </location>
</feature>
<dbReference type="GO" id="GO:0005743">
    <property type="term" value="C:mitochondrial inner membrane"/>
    <property type="evidence" value="ECO:0007669"/>
    <property type="project" value="UniProtKB-SubCell"/>
</dbReference>
<evidence type="ECO:0000313" key="13">
    <source>
        <dbReference type="EMBL" id="AHC01837.1"/>
    </source>
</evidence>
<dbReference type="Gene3D" id="1.20.120.220">
    <property type="entry name" value="ATP synthase, F0 complex, subunit A"/>
    <property type="match status" value="1"/>
</dbReference>
<evidence type="ECO:0000256" key="9">
    <source>
        <dbReference type="ARBA" id="ARBA00023136"/>
    </source>
</evidence>
<dbReference type="NCBIfam" id="TIGR01131">
    <property type="entry name" value="ATP_synt_6_or_A"/>
    <property type="match status" value="1"/>
</dbReference>
<keyword evidence="9 12" id="KW-0472">Membrane</keyword>
<dbReference type="CTD" id="4508"/>
<dbReference type="InterPro" id="IPR035908">
    <property type="entry name" value="F0_ATP_A_sf"/>
</dbReference>
<reference evidence="13" key="1">
    <citation type="journal article" date="2014" name="Mitochondrial DNA">
        <title>Complete mitochondrial genome of the marine polychaete, Marphysa sanguinea (Polychaeta, Eunicidae).</title>
        <authorList>
            <person name="Li S.L."/>
            <person name="Liu W.D."/>
            <person name="Chen Y."/>
            <person name="Bao X.B."/>
            <person name="Zhao X.M."/>
            <person name="Li Y.F."/>
        </authorList>
    </citation>
    <scope>NUCLEOTIDE SEQUENCE</scope>
</reference>
<proteinExistence type="inferred from homology"/>
<evidence type="ECO:0000256" key="3">
    <source>
        <dbReference type="ARBA" id="ARBA00022448"/>
    </source>
</evidence>
<evidence type="ECO:0000256" key="8">
    <source>
        <dbReference type="ARBA" id="ARBA00023065"/>
    </source>
</evidence>
<comment type="similarity">
    <text evidence="2">Belongs to the ATPase A chain family.</text>
</comment>
<dbReference type="PROSITE" id="PS00449">
    <property type="entry name" value="ATPASE_A"/>
    <property type="match status" value="1"/>
</dbReference>
<feature type="transmembrane region" description="Helical" evidence="12">
    <location>
        <begin position="133"/>
        <end position="153"/>
    </location>
</feature>
<keyword evidence="7 12" id="KW-1133">Transmembrane helix</keyword>
<organism evidence="13">
    <name type="scientific">Marphysa sanguinea</name>
    <name type="common">Polychaete worm</name>
    <name type="synonym">Nereis sanguinea</name>
    <dbReference type="NCBI Taxonomy" id="167828"/>
    <lineage>
        <taxon>Eukaryota</taxon>
        <taxon>Metazoa</taxon>
        <taxon>Spiralia</taxon>
        <taxon>Lophotrochozoa</taxon>
        <taxon>Annelida</taxon>
        <taxon>Polychaeta</taxon>
        <taxon>Errantia</taxon>
        <taxon>Eunicida</taxon>
        <taxon>Eunicidae</taxon>
        <taxon>Marphysa</taxon>
    </lineage>
</organism>
<protein>
    <recommendedName>
        <fullName evidence="11">ATP synthase subunit a</fullName>
    </recommendedName>
</protein>
<feature type="transmembrane region" description="Helical" evidence="12">
    <location>
        <begin position="205"/>
        <end position="226"/>
    </location>
</feature>
<keyword evidence="10" id="KW-0066">ATP synthesis</keyword>
<dbReference type="GeneID" id="17963520"/>
<dbReference type="PANTHER" id="PTHR11410:SF0">
    <property type="entry name" value="ATP SYNTHASE SUBUNIT A"/>
    <property type="match status" value="1"/>
</dbReference>
<accession>V5W4V9</accession>
<keyword evidence="13" id="KW-0496">Mitochondrion</keyword>
<keyword evidence="4" id="KW-0138">CF(0)</keyword>
<evidence type="ECO:0000256" key="12">
    <source>
        <dbReference type="SAM" id="Phobius"/>
    </source>
</evidence>
<evidence type="ECO:0000256" key="5">
    <source>
        <dbReference type="ARBA" id="ARBA00022692"/>
    </source>
</evidence>
<dbReference type="GO" id="GO:0046933">
    <property type="term" value="F:proton-transporting ATP synthase activity, rotational mechanism"/>
    <property type="evidence" value="ECO:0007669"/>
    <property type="project" value="TreeGrafter"/>
</dbReference>
<sequence>MMMDIFSTFDPFNYYSFYKFSPLFWTMSLLPLILLSSNYWMTPPPSFWLPQSILSMAYDQVKRTFSIHLKSLASVLCPLFLLIIVVNLIGMIPYTLSASSHLLFSVTLALPLWFSLILSGFMSKPKTATANFLPSGAPAWLAPALIIIETISVMVRPITLSVRLAANMSAGHIVLGLMGMYCAAAFASSPSSMISLLLIQSGYTIFEFGICCIQAYIFFLLLTLYADEHPPLK</sequence>
<evidence type="ECO:0000256" key="2">
    <source>
        <dbReference type="ARBA" id="ARBA00006810"/>
    </source>
</evidence>
<evidence type="ECO:0000256" key="4">
    <source>
        <dbReference type="ARBA" id="ARBA00022547"/>
    </source>
</evidence>
<evidence type="ECO:0000256" key="10">
    <source>
        <dbReference type="ARBA" id="ARBA00023310"/>
    </source>
</evidence>
<feature type="transmembrane region" description="Helical" evidence="12">
    <location>
        <begin position="102"/>
        <end position="121"/>
    </location>
</feature>